<evidence type="ECO:0000256" key="5">
    <source>
        <dbReference type="ARBA" id="ARBA00022869"/>
    </source>
</evidence>
<dbReference type="Gene3D" id="2.170.240.10">
    <property type="entry name" value="Collagen IV, non-collagenous"/>
    <property type="match status" value="1"/>
</dbReference>
<dbReference type="PROSITE" id="PS51403">
    <property type="entry name" value="NC1_IV"/>
    <property type="match status" value="1"/>
</dbReference>
<sequence length="394" mass="41338">MGLDGLPGLPGDPGQRGPNGDEGAPGSIGERGFRGEEGIYGPRGPVGPVGTKGAKGYPGLPGPNNVIREPRTPGPKGEKGATGDPGLRGPTGNEGLPGFDGFPGMAGMPGDPGVPGLRGAKGRPGVPGIEGTDGRPGLPGLVGQIGEQGTAGSDGTGPGILFTRHSQDSIVPNCPHGTSKVWEGYSLLFVQGNGQGHGQDLGTAGSCLRRFHTMPFLFCNINNVCNVASRSDYSYWLSTPQPMTTSMQPVTGEDIRPYISRCAVCETPSPIIAIHSQTMMVPSCPSGWSDVWIGYSFVLSTGAGAQGSGQSLESPGSCLEAFRSSPFIECHGRGTCNYYATTYSFWMSTVEREDQFRRPLSETLKAGDLRRRVSRCVVCIKDNTTGPQFFRMIK</sequence>
<dbReference type="EMBL" id="CAJHNH020000535">
    <property type="protein sequence ID" value="CAG5118322.1"/>
    <property type="molecule type" value="Genomic_DNA"/>
</dbReference>
<keyword evidence="3" id="KW-0272">Extracellular matrix</keyword>
<dbReference type="GO" id="GO:0005581">
    <property type="term" value="C:collagen trimer"/>
    <property type="evidence" value="ECO:0007669"/>
    <property type="project" value="UniProtKB-KW"/>
</dbReference>
<evidence type="ECO:0000259" key="9">
    <source>
        <dbReference type="PROSITE" id="PS51403"/>
    </source>
</evidence>
<dbReference type="InterPro" id="IPR016187">
    <property type="entry name" value="CTDL_fold"/>
</dbReference>
<keyword evidence="7" id="KW-1015">Disulfide bond</keyword>
<feature type="region of interest" description="Disordered" evidence="8">
    <location>
        <begin position="1"/>
        <end position="100"/>
    </location>
</feature>
<evidence type="ECO:0000256" key="6">
    <source>
        <dbReference type="ARBA" id="ARBA00023119"/>
    </source>
</evidence>
<feature type="compositionally biased region" description="Low complexity" evidence="8">
    <location>
        <begin position="1"/>
        <end position="13"/>
    </location>
</feature>
<dbReference type="Pfam" id="PF01413">
    <property type="entry name" value="C4"/>
    <property type="match status" value="2"/>
</dbReference>
<dbReference type="OrthoDB" id="10071882at2759"/>
<evidence type="ECO:0000256" key="4">
    <source>
        <dbReference type="ARBA" id="ARBA00022737"/>
    </source>
</evidence>
<evidence type="ECO:0000256" key="2">
    <source>
        <dbReference type="ARBA" id="ARBA00022525"/>
    </source>
</evidence>
<dbReference type="PANTHER" id="PTHR24637">
    <property type="entry name" value="COLLAGEN"/>
    <property type="match status" value="1"/>
</dbReference>
<proteinExistence type="predicted"/>
<protein>
    <recommendedName>
        <fullName evidence="9">Collagen IV NC1 domain-containing protein</fullName>
    </recommendedName>
</protein>
<dbReference type="SMART" id="SM00111">
    <property type="entry name" value="C4"/>
    <property type="match status" value="2"/>
</dbReference>
<dbReference type="InterPro" id="IPR001442">
    <property type="entry name" value="Collagen_IV_NC"/>
</dbReference>
<dbReference type="AlphaFoldDB" id="A0A8S3YS86"/>
<dbReference type="GO" id="GO:0005604">
    <property type="term" value="C:basement membrane"/>
    <property type="evidence" value="ECO:0007669"/>
    <property type="project" value="UniProtKB-SubCell"/>
</dbReference>
<evidence type="ECO:0000256" key="7">
    <source>
        <dbReference type="ARBA" id="ARBA00023157"/>
    </source>
</evidence>
<evidence type="ECO:0000313" key="10">
    <source>
        <dbReference type="EMBL" id="CAG5118322.1"/>
    </source>
</evidence>
<dbReference type="Proteomes" id="UP000678393">
    <property type="component" value="Unassembled WGS sequence"/>
</dbReference>
<keyword evidence="11" id="KW-1185">Reference proteome</keyword>
<accession>A0A8S3YS86</accession>
<keyword evidence="6" id="KW-0176">Collagen</keyword>
<keyword evidence="5" id="KW-0084">Basement membrane</keyword>
<comment type="subcellular location">
    <subcellularLocation>
        <location evidence="1">Secreted</location>
        <location evidence="1">Extracellular space</location>
        <location evidence="1">Extracellular matrix</location>
        <location evidence="1">Basement membrane</location>
    </subcellularLocation>
</comment>
<dbReference type="SUPFAM" id="SSF56436">
    <property type="entry name" value="C-type lectin-like"/>
    <property type="match status" value="2"/>
</dbReference>
<dbReference type="InterPro" id="IPR036954">
    <property type="entry name" value="Collagen_IV_NC_sf"/>
</dbReference>
<dbReference type="InterPro" id="IPR008160">
    <property type="entry name" value="Collagen"/>
</dbReference>
<feature type="domain" description="Collagen IV NC1" evidence="9">
    <location>
        <begin position="159"/>
        <end position="383"/>
    </location>
</feature>
<evidence type="ECO:0000256" key="8">
    <source>
        <dbReference type="SAM" id="MobiDB-lite"/>
    </source>
</evidence>
<reference evidence="10" key="1">
    <citation type="submission" date="2021-04" db="EMBL/GenBank/DDBJ databases">
        <authorList>
            <consortium name="Molecular Ecology Group"/>
        </authorList>
    </citation>
    <scope>NUCLEOTIDE SEQUENCE</scope>
</reference>
<dbReference type="GO" id="GO:0005201">
    <property type="term" value="F:extracellular matrix structural constituent"/>
    <property type="evidence" value="ECO:0007669"/>
    <property type="project" value="InterPro"/>
</dbReference>
<dbReference type="PANTHER" id="PTHR24637:SF421">
    <property type="entry name" value="CUTICLE COLLAGEN DPY-2"/>
    <property type="match status" value="1"/>
</dbReference>
<evidence type="ECO:0000313" key="11">
    <source>
        <dbReference type="Proteomes" id="UP000678393"/>
    </source>
</evidence>
<comment type="caution">
    <text evidence="10">The sequence shown here is derived from an EMBL/GenBank/DDBJ whole genome shotgun (WGS) entry which is preliminary data.</text>
</comment>
<name>A0A8S3YS86_9EUPU</name>
<organism evidence="10 11">
    <name type="scientific">Candidula unifasciata</name>
    <dbReference type="NCBI Taxonomy" id="100452"/>
    <lineage>
        <taxon>Eukaryota</taxon>
        <taxon>Metazoa</taxon>
        <taxon>Spiralia</taxon>
        <taxon>Lophotrochozoa</taxon>
        <taxon>Mollusca</taxon>
        <taxon>Gastropoda</taxon>
        <taxon>Heterobranchia</taxon>
        <taxon>Euthyneura</taxon>
        <taxon>Panpulmonata</taxon>
        <taxon>Eupulmonata</taxon>
        <taxon>Stylommatophora</taxon>
        <taxon>Helicina</taxon>
        <taxon>Helicoidea</taxon>
        <taxon>Geomitridae</taxon>
        <taxon>Candidula</taxon>
    </lineage>
</organism>
<dbReference type="Pfam" id="PF01391">
    <property type="entry name" value="Collagen"/>
    <property type="match status" value="2"/>
</dbReference>
<feature type="compositionally biased region" description="Basic and acidic residues" evidence="8">
    <location>
        <begin position="68"/>
        <end position="81"/>
    </location>
</feature>
<gene>
    <name evidence="10" type="ORF">CUNI_LOCUS3880</name>
</gene>
<keyword evidence="4" id="KW-0677">Repeat</keyword>
<keyword evidence="2" id="KW-0964">Secreted</keyword>
<evidence type="ECO:0000256" key="3">
    <source>
        <dbReference type="ARBA" id="ARBA00022530"/>
    </source>
</evidence>
<evidence type="ECO:0000256" key="1">
    <source>
        <dbReference type="ARBA" id="ARBA00004302"/>
    </source>
</evidence>
<dbReference type="FunFam" id="2.170.240.10:FF:000001">
    <property type="entry name" value="Collagen IV alpha 1 chain"/>
    <property type="match status" value="1"/>
</dbReference>